<name>A0ACC1LMQ6_9FUNG</name>
<comment type="caution">
    <text evidence="1">The sequence shown here is derived from an EMBL/GenBank/DDBJ whole genome shotgun (WGS) entry which is preliminary data.</text>
</comment>
<keyword evidence="2" id="KW-1185">Reference proteome</keyword>
<evidence type="ECO:0000313" key="2">
    <source>
        <dbReference type="Proteomes" id="UP001140096"/>
    </source>
</evidence>
<gene>
    <name evidence="1" type="ORF">H4S07_001310</name>
</gene>
<protein>
    <submittedName>
        <fullName evidence="1">Uncharacterized protein</fullName>
    </submittedName>
</protein>
<evidence type="ECO:0000313" key="1">
    <source>
        <dbReference type="EMBL" id="KAJ2812567.1"/>
    </source>
</evidence>
<reference evidence="1" key="1">
    <citation type="submission" date="2022-07" db="EMBL/GenBank/DDBJ databases">
        <title>Phylogenomic reconstructions and comparative analyses of Kickxellomycotina fungi.</title>
        <authorList>
            <person name="Reynolds N.K."/>
            <person name="Stajich J.E."/>
            <person name="Barry K."/>
            <person name="Grigoriev I.V."/>
            <person name="Crous P."/>
            <person name="Smith M.E."/>
        </authorList>
    </citation>
    <scope>NUCLEOTIDE SEQUENCE</scope>
    <source>
        <strain evidence="1">CBS 102833</strain>
    </source>
</reference>
<accession>A0ACC1LMQ6</accession>
<dbReference type="EMBL" id="JANBUP010000197">
    <property type="protein sequence ID" value="KAJ2812567.1"/>
    <property type="molecule type" value="Genomic_DNA"/>
</dbReference>
<organism evidence="1 2">
    <name type="scientific">Coemansia furcata</name>
    <dbReference type="NCBI Taxonomy" id="417177"/>
    <lineage>
        <taxon>Eukaryota</taxon>
        <taxon>Fungi</taxon>
        <taxon>Fungi incertae sedis</taxon>
        <taxon>Zoopagomycota</taxon>
        <taxon>Kickxellomycotina</taxon>
        <taxon>Kickxellomycetes</taxon>
        <taxon>Kickxellales</taxon>
        <taxon>Kickxellaceae</taxon>
        <taxon>Coemansia</taxon>
    </lineage>
</organism>
<sequence length="179" mass="20276">MTTDDLTAYSDPFVVVDYDPNWVVQFSNERDVILSAIGQYVMEVEHVGSTSIPGLAAKPIIDMQVVVNDFSNLTPCVEAMTQLGYTYKGLFGIPGREYFKRPGYHVHMVQMGNDEYTRKTLFLGYLREHEDACEEYAELKKHLAAKWTGHPEAHLKYGIDKTEFIMGILARAGYGINNK</sequence>
<proteinExistence type="predicted"/>
<dbReference type="Proteomes" id="UP001140096">
    <property type="component" value="Unassembled WGS sequence"/>
</dbReference>